<dbReference type="PANTHER" id="PTHR10015">
    <property type="entry name" value="HEAT SHOCK TRANSCRIPTION FACTOR"/>
    <property type="match status" value="1"/>
</dbReference>
<keyword evidence="8" id="KW-0539">Nucleus</keyword>
<evidence type="ECO:0000256" key="8">
    <source>
        <dbReference type="ARBA" id="ARBA00023242"/>
    </source>
</evidence>
<organism evidence="13 14">
    <name type="scientific">Dorcoceras hygrometricum</name>
    <dbReference type="NCBI Taxonomy" id="472368"/>
    <lineage>
        <taxon>Eukaryota</taxon>
        <taxon>Viridiplantae</taxon>
        <taxon>Streptophyta</taxon>
        <taxon>Embryophyta</taxon>
        <taxon>Tracheophyta</taxon>
        <taxon>Spermatophyta</taxon>
        <taxon>Magnoliopsida</taxon>
        <taxon>eudicotyledons</taxon>
        <taxon>Gunneridae</taxon>
        <taxon>Pentapetalae</taxon>
        <taxon>asterids</taxon>
        <taxon>lamiids</taxon>
        <taxon>Lamiales</taxon>
        <taxon>Gesneriaceae</taxon>
        <taxon>Didymocarpoideae</taxon>
        <taxon>Trichosporeae</taxon>
        <taxon>Loxocarpinae</taxon>
        <taxon>Dorcoceras</taxon>
    </lineage>
</organism>
<evidence type="ECO:0000256" key="10">
    <source>
        <dbReference type="SAM" id="Coils"/>
    </source>
</evidence>
<dbReference type="EMBL" id="KV014454">
    <property type="protein sequence ID" value="KZV22125.1"/>
    <property type="molecule type" value="Genomic_DNA"/>
</dbReference>
<keyword evidence="5" id="KW-0346">Stress response</keyword>
<dbReference type="FunFam" id="1.10.10.10:FF:000037">
    <property type="entry name" value="Heat stress transcription factor B-4"/>
    <property type="match status" value="1"/>
</dbReference>
<dbReference type="InterPro" id="IPR036388">
    <property type="entry name" value="WH-like_DNA-bd_sf"/>
</dbReference>
<keyword evidence="4" id="KW-0805">Transcription regulation</keyword>
<keyword evidence="3" id="KW-0597">Phosphoprotein</keyword>
<keyword evidence="7" id="KW-0804">Transcription</keyword>
<evidence type="ECO:0000313" key="13">
    <source>
        <dbReference type="EMBL" id="KZV22125.1"/>
    </source>
</evidence>
<protein>
    <recommendedName>
        <fullName evidence="12">HSF-type DNA-binding domain-containing protein</fullName>
    </recommendedName>
</protein>
<dbReference type="GO" id="GO:0003700">
    <property type="term" value="F:DNA-binding transcription factor activity"/>
    <property type="evidence" value="ECO:0007669"/>
    <property type="project" value="InterPro"/>
</dbReference>
<evidence type="ECO:0000259" key="12">
    <source>
        <dbReference type="SMART" id="SM00415"/>
    </source>
</evidence>
<dbReference type="GO" id="GO:0006357">
    <property type="term" value="P:regulation of transcription by RNA polymerase II"/>
    <property type="evidence" value="ECO:0007669"/>
    <property type="project" value="TreeGrafter"/>
</dbReference>
<proteinExistence type="inferred from homology"/>
<dbReference type="SMART" id="SM00415">
    <property type="entry name" value="HSF"/>
    <property type="match status" value="1"/>
</dbReference>
<evidence type="ECO:0000256" key="5">
    <source>
        <dbReference type="ARBA" id="ARBA00023016"/>
    </source>
</evidence>
<keyword evidence="14" id="KW-1185">Reference proteome</keyword>
<evidence type="ECO:0000256" key="7">
    <source>
        <dbReference type="ARBA" id="ARBA00023163"/>
    </source>
</evidence>
<accession>A0A2Z7AJZ0</accession>
<dbReference type="AlphaFoldDB" id="A0A2Z7AJZ0"/>
<dbReference type="InterPro" id="IPR000232">
    <property type="entry name" value="HSF_DNA-bd"/>
</dbReference>
<gene>
    <name evidence="13" type="ORF">F511_11653</name>
</gene>
<feature type="region of interest" description="Disordered" evidence="11">
    <location>
        <begin position="101"/>
        <end position="151"/>
    </location>
</feature>
<comment type="similarity">
    <text evidence="9">Belongs to the HSF family.</text>
</comment>
<feature type="coiled-coil region" evidence="10">
    <location>
        <begin position="153"/>
        <end position="180"/>
    </location>
</feature>
<dbReference type="Gene3D" id="1.10.10.10">
    <property type="entry name" value="Winged helix-like DNA-binding domain superfamily/Winged helix DNA-binding domain"/>
    <property type="match status" value="1"/>
</dbReference>
<evidence type="ECO:0000256" key="3">
    <source>
        <dbReference type="ARBA" id="ARBA00022553"/>
    </source>
</evidence>
<comment type="subcellular location">
    <subcellularLocation>
        <location evidence="1">Nucleus</location>
    </subcellularLocation>
</comment>
<dbReference type="PANTHER" id="PTHR10015:SF329">
    <property type="entry name" value="HEAT STRESS TRANSCRIPTION FACTOR B-1"/>
    <property type="match status" value="1"/>
</dbReference>
<reference evidence="13 14" key="1">
    <citation type="journal article" date="2015" name="Proc. Natl. Acad. Sci. U.S.A.">
        <title>The resurrection genome of Boea hygrometrica: A blueprint for survival of dehydration.</title>
        <authorList>
            <person name="Xiao L."/>
            <person name="Yang G."/>
            <person name="Zhang L."/>
            <person name="Yang X."/>
            <person name="Zhao S."/>
            <person name="Ji Z."/>
            <person name="Zhou Q."/>
            <person name="Hu M."/>
            <person name="Wang Y."/>
            <person name="Chen M."/>
            <person name="Xu Y."/>
            <person name="Jin H."/>
            <person name="Xiao X."/>
            <person name="Hu G."/>
            <person name="Bao F."/>
            <person name="Hu Y."/>
            <person name="Wan P."/>
            <person name="Li L."/>
            <person name="Deng X."/>
            <person name="Kuang T."/>
            <person name="Xiang C."/>
            <person name="Zhu J.K."/>
            <person name="Oliver M.J."/>
            <person name="He Y."/>
        </authorList>
    </citation>
    <scope>NUCLEOTIDE SEQUENCE [LARGE SCALE GENOMIC DNA]</scope>
    <source>
        <strain evidence="14">cv. XS01</strain>
    </source>
</reference>
<dbReference type="SUPFAM" id="SSF46785">
    <property type="entry name" value="Winged helix' DNA-binding domain"/>
    <property type="match status" value="1"/>
</dbReference>
<feature type="compositionally biased region" description="Low complexity" evidence="11">
    <location>
        <begin position="130"/>
        <end position="143"/>
    </location>
</feature>
<evidence type="ECO:0000256" key="11">
    <source>
        <dbReference type="SAM" id="MobiDB-lite"/>
    </source>
</evidence>
<sequence>MASRSVPAPFLTKTYELVDDPETDDVISWNETGTTFVVWKTAEFAKDLLPNYFKHNNFSSFVRQLNTYGFRKTVPDKWEFANDNFKRGERELLTGIHRRKIASSQNPAGGKAAAADNQTSPAISGEDLGSTSTSSPNSKNPSSLGTQASAQLAADLSDENEKLRRDNQTLSSELTQTKKQCDELISYLTRRLNVSPEQVQRIMMLESRAACGDGGVVGGELLDSDDDEDENSMKLFGVVLKKKRGRDENIHFSLAQSKSRAPWVRISASPENSGKVCN</sequence>
<name>A0A2Z7AJZ0_9LAMI</name>
<dbReference type="Proteomes" id="UP000250235">
    <property type="component" value="Unassembled WGS sequence"/>
</dbReference>
<evidence type="ECO:0000256" key="2">
    <source>
        <dbReference type="ARBA" id="ARBA00011233"/>
    </source>
</evidence>
<keyword evidence="10" id="KW-0175">Coiled coil</keyword>
<dbReference type="Pfam" id="PF00447">
    <property type="entry name" value="HSF_DNA-bind"/>
    <property type="match status" value="1"/>
</dbReference>
<evidence type="ECO:0000313" key="14">
    <source>
        <dbReference type="Proteomes" id="UP000250235"/>
    </source>
</evidence>
<keyword evidence="6" id="KW-0238">DNA-binding</keyword>
<evidence type="ECO:0000256" key="4">
    <source>
        <dbReference type="ARBA" id="ARBA00023015"/>
    </source>
</evidence>
<feature type="domain" description="HSF-type DNA-binding" evidence="12">
    <location>
        <begin position="6"/>
        <end position="99"/>
    </location>
</feature>
<dbReference type="OrthoDB" id="60033at2759"/>
<evidence type="ECO:0000256" key="1">
    <source>
        <dbReference type="ARBA" id="ARBA00004123"/>
    </source>
</evidence>
<dbReference type="InterPro" id="IPR036390">
    <property type="entry name" value="WH_DNA-bd_sf"/>
</dbReference>
<dbReference type="GO" id="GO:0005634">
    <property type="term" value="C:nucleus"/>
    <property type="evidence" value="ECO:0007669"/>
    <property type="project" value="UniProtKB-SubCell"/>
</dbReference>
<evidence type="ECO:0000256" key="6">
    <source>
        <dbReference type="ARBA" id="ARBA00023125"/>
    </source>
</evidence>
<comment type="subunit">
    <text evidence="2">Homotrimer.</text>
</comment>
<dbReference type="GO" id="GO:0000978">
    <property type="term" value="F:RNA polymerase II cis-regulatory region sequence-specific DNA binding"/>
    <property type="evidence" value="ECO:0007669"/>
    <property type="project" value="TreeGrafter"/>
</dbReference>
<dbReference type="PRINTS" id="PR00056">
    <property type="entry name" value="HSFDOMAIN"/>
</dbReference>
<evidence type="ECO:0000256" key="9">
    <source>
        <dbReference type="RuleBase" id="RU004020"/>
    </source>
</evidence>